<gene>
    <name evidence="1" type="ORF">AABB81_15475</name>
</gene>
<name>A0ABU9L4E6_9FLAO</name>
<dbReference type="RefSeq" id="WP_342161470.1">
    <property type="nucleotide sequence ID" value="NZ_JBCDNA010000003.1"/>
</dbReference>
<dbReference type="Gene3D" id="1.10.3210.10">
    <property type="entry name" value="Hypothetical protein af1432"/>
    <property type="match status" value="1"/>
</dbReference>
<comment type="caution">
    <text evidence="1">The sequence shown here is derived from an EMBL/GenBank/DDBJ whole genome shotgun (WGS) entry which is preliminary data.</text>
</comment>
<reference evidence="1 2" key="1">
    <citation type="submission" date="2024-04" db="EMBL/GenBank/DDBJ databases">
        <title>whole genome sequencing of Lutimonas vermicola strain IMCC1616.</title>
        <authorList>
            <person name="Bae S.S."/>
        </authorList>
    </citation>
    <scope>NUCLEOTIDE SEQUENCE [LARGE SCALE GENOMIC DNA]</scope>
    <source>
        <strain evidence="1 2">IMCC1616</strain>
    </source>
</reference>
<proteinExistence type="predicted"/>
<keyword evidence="2" id="KW-1185">Reference proteome</keyword>
<dbReference type="SUPFAM" id="SSF109604">
    <property type="entry name" value="HD-domain/PDEase-like"/>
    <property type="match status" value="1"/>
</dbReference>
<dbReference type="PANTHER" id="PTHR46246:SF1">
    <property type="entry name" value="GUANOSINE-3',5'-BIS(DIPHOSPHATE) 3'-PYROPHOSPHOHYDROLASE MESH1"/>
    <property type="match status" value="1"/>
</dbReference>
<dbReference type="PANTHER" id="PTHR46246">
    <property type="entry name" value="GUANOSINE-3',5'-BIS(DIPHOSPHATE) 3'-PYROPHOSPHOHYDROLASE MESH1"/>
    <property type="match status" value="1"/>
</dbReference>
<dbReference type="EMBL" id="JBCDNA010000003">
    <property type="protein sequence ID" value="MEL4457307.1"/>
    <property type="molecule type" value="Genomic_DNA"/>
</dbReference>
<dbReference type="Pfam" id="PF13328">
    <property type="entry name" value="HD_4"/>
    <property type="match status" value="1"/>
</dbReference>
<dbReference type="Proteomes" id="UP001474120">
    <property type="component" value="Unassembled WGS sequence"/>
</dbReference>
<sequence length="180" mass="20317">MELQSLYQKAIAFAGEKHRDQKVPGTQSSYLLHLSNVAMETMIAARHTDHFDLGFAVQVALLHDVLEDTNTTFDELQAAFGKKIADAVLALSKNEALEPEAQIPDSLERIKLQPKEVWAVKLADRTSNMQPPPAHWDNNKRIGYLLMACVILSMLKGGNHYLEKRLEEKILAYEQYIETA</sequence>
<accession>A0ABU9L4E6</accession>
<evidence type="ECO:0000313" key="2">
    <source>
        <dbReference type="Proteomes" id="UP001474120"/>
    </source>
</evidence>
<dbReference type="InterPro" id="IPR052194">
    <property type="entry name" value="MESH1"/>
</dbReference>
<protein>
    <submittedName>
        <fullName evidence="1">HD domain-containing protein</fullName>
    </submittedName>
</protein>
<organism evidence="1 2">
    <name type="scientific">Lutimonas vermicola</name>
    <dbReference type="NCBI Taxonomy" id="414288"/>
    <lineage>
        <taxon>Bacteria</taxon>
        <taxon>Pseudomonadati</taxon>
        <taxon>Bacteroidota</taxon>
        <taxon>Flavobacteriia</taxon>
        <taxon>Flavobacteriales</taxon>
        <taxon>Flavobacteriaceae</taxon>
        <taxon>Lutimonas</taxon>
    </lineage>
</organism>
<evidence type="ECO:0000313" key="1">
    <source>
        <dbReference type="EMBL" id="MEL4457307.1"/>
    </source>
</evidence>